<dbReference type="InterPro" id="IPR001387">
    <property type="entry name" value="Cro/C1-type_HTH"/>
</dbReference>
<evidence type="ECO:0000313" key="4">
    <source>
        <dbReference type="EMBL" id="MZH57238.1"/>
    </source>
</evidence>
<evidence type="ECO:0000259" key="1">
    <source>
        <dbReference type="PROSITE" id="PS50943"/>
    </source>
</evidence>
<dbReference type="Gene3D" id="1.10.260.40">
    <property type="entry name" value="lambda repressor-like DNA-binding domains"/>
    <property type="match status" value="1"/>
</dbReference>
<reference evidence="2 5" key="1">
    <citation type="submission" date="2014-08" db="EMBL/GenBank/DDBJ databases">
        <title>Clostridium innocuum, an unnegligible vancomycin-resistant pathogen causing extra-intestinal infections.</title>
        <authorList>
            <person name="Feng Y."/>
            <person name="Chiu C.-H."/>
        </authorList>
    </citation>
    <scope>NUCLEOTIDE SEQUENCE [LARGE SCALE GENOMIC DNA]</scope>
    <source>
        <strain evidence="2 5">AN88</strain>
    </source>
</reference>
<dbReference type="Pfam" id="PF01381">
    <property type="entry name" value="HTH_3"/>
    <property type="match status" value="1"/>
</dbReference>
<organism evidence="2 5">
    <name type="scientific">Clostridium innocuum</name>
    <dbReference type="NCBI Taxonomy" id="1522"/>
    <lineage>
        <taxon>Bacteria</taxon>
        <taxon>Bacillati</taxon>
        <taxon>Bacillota</taxon>
        <taxon>Clostridia</taxon>
        <taxon>Eubacteriales</taxon>
        <taxon>Clostridiaceae</taxon>
        <taxon>Clostridium</taxon>
    </lineage>
</organism>
<dbReference type="AlphaFoldDB" id="A0A099I5A8"/>
<reference evidence="4" key="2">
    <citation type="journal article" date="2019" name="Nat. Med.">
        <title>A library of human gut bacterial isolates paired with longitudinal multiomics data enables mechanistic microbiome research.</title>
        <authorList>
            <person name="Poyet M."/>
            <person name="Groussin M."/>
            <person name="Gibbons S.M."/>
            <person name="Avila-Pacheco J."/>
            <person name="Jiang X."/>
            <person name="Kearney S.M."/>
            <person name="Perrotta A.R."/>
            <person name="Berdy B."/>
            <person name="Zhao S."/>
            <person name="Lieberman T.D."/>
            <person name="Swanson P.K."/>
            <person name="Smith M."/>
            <person name="Roesemann S."/>
            <person name="Alexander J.E."/>
            <person name="Rich S.A."/>
            <person name="Livny J."/>
            <person name="Vlamakis H."/>
            <person name="Clish C."/>
            <person name="Bullock K."/>
            <person name="Deik A."/>
            <person name="Scott J."/>
            <person name="Pierce K.A."/>
            <person name="Xavier R.J."/>
            <person name="Alm E.J."/>
        </authorList>
    </citation>
    <scope>NUCLEOTIDE SEQUENCE</scope>
    <source>
        <strain evidence="4">BIOML-A12</strain>
    </source>
</reference>
<sequence>MKRNQIDTDLGAAIKEGIILNNMTQKQLAKALHISQQTLSCYIHNQRTPNIHDLVAISQILNLDIYVLLGLKKDIPDHLDHIIYKNIMKLDHKGKKMVYDYVERLLKYSCPH</sequence>
<protein>
    <submittedName>
        <fullName evidence="2">DNA-binding protein</fullName>
    </submittedName>
    <submittedName>
        <fullName evidence="3">Helix-turn-helix domain-containing protein</fullName>
    </submittedName>
</protein>
<gene>
    <name evidence="2" type="ORF">CIAN88_12790</name>
    <name evidence="4" type="ORF">GT664_16175</name>
    <name evidence="3" type="ORF">MKC95_17020</name>
</gene>
<comment type="caution">
    <text evidence="2">The sequence shown here is derived from an EMBL/GenBank/DDBJ whole genome shotgun (WGS) entry which is preliminary data.</text>
</comment>
<proteinExistence type="predicted"/>
<name>A0A099I5A8_CLOIN</name>
<evidence type="ECO:0000313" key="3">
    <source>
        <dbReference type="EMBL" id="MCR0234474.1"/>
    </source>
</evidence>
<dbReference type="InterPro" id="IPR010982">
    <property type="entry name" value="Lambda_DNA-bd_dom_sf"/>
</dbReference>
<dbReference type="GO" id="GO:0003677">
    <property type="term" value="F:DNA binding"/>
    <property type="evidence" value="ECO:0007669"/>
    <property type="project" value="UniProtKB-KW"/>
</dbReference>
<dbReference type="CDD" id="cd00093">
    <property type="entry name" value="HTH_XRE"/>
    <property type="match status" value="1"/>
</dbReference>
<dbReference type="RefSeq" id="WP_008819656.1">
    <property type="nucleotide sequence ID" value="NZ_AP025565.1"/>
</dbReference>
<dbReference type="PROSITE" id="PS50943">
    <property type="entry name" value="HTH_CROC1"/>
    <property type="match status" value="1"/>
</dbReference>
<dbReference type="EMBL" id="JAKTMA010000033">
    <property type="protein sequence ID" value="MCR0234474.1"/>
    <property type="molecule type" value="Genomic_DNA"/>
</dbReference>
<dbReference type="Proteomes" id="UP000604383">
    <property type="component" value="Unassembled WGS sequence"/>
</dbReference>
<dbReference type="SMART" id="SM00530">
    <property type="entry name" value="HTH_XRE"/>
    <property type="match status" value="1"/>
</dbReference>
<feature type="domain" description="HTH cro/C1-type" evidence="1">
    <location>
        <begin position="14"/>
        <end position="68"/>
    </location>
</feature>
<reference evidence="3" key="3">
    <citation type="journal article" date="2022" name="Clin. Infect. Dis.">
        <title>Association between Clostridium innocuum and antibiotic-associated diarrhea in adults and children: A cross-sectional study and comparative genomics analysis.</title>
        <authorList>
            <person name="Cherny K.E."/>
            <person name="Muscat E.B."/>
            <person name="Balaji A."/>
            <person name="Mukherjee J."/>
            <person name="Ozer E.A."/>
            <person name="Angarone M.P."/>
            <person name="Hauser A.R."/>
            <person name="Sichel J.S."/>
            <person name="Amponsah E."/>
            <person name="Kociolek L.K."/>
        </authorList>
    </citation>
    <scope>NUCLEOTIDE SEQUENCE</scope>
    <source>
        <strain evidence="3">NU1-AC-029v</strain>
    </source>
</reference>
<accession>A0A099I5A8</accession>
<dbReference type="Proteomes" id="UP000030008">
    <property type="component" value="Unassembled WGS sequence"/>
</dbReference>
<dbReference type="Proteomes" id="UP001203972">
    <property type="component" value="Unassembled WGS sequence"/>
</dbReference>
<evidence type="ECO:0000313" key="5">
    <source>
        <dbReference type="Proteomes" id="UP000030008"/>
    </source>
</evidence>
<keyword evidence="2" id="KW-0238">DNA-binding</keyword>
<dbReference type="EMBL" id="JQIF01000053">
    <property type="protein sequence ID" value="KGJ52786.1"/>
    <property type="molecule type" value="Genomic_DNA"/>
</dbReference>
<dbReference type="EMBL" id="WWTN01000032">
    <property type="protein sequence ID" value="MZH57238.1"/>
    <property type="molecule type" value="Genomic_DNA"/>
</dbReference>
<dbReference type="SUPFAM" id="SSF47413">
    <property type="entry name" value="lambda repressor-like DNA-binding domains"/>
    <property type="match status" value="1"/>
</dbReference>
<evidence type="ECO:0000313" key="2">
    <source>
        <dbReference type="EMBL" id="KGJ52786.1"/>
    </source>
</evidence>